<organism evidence="2">
    <name type="scientific">viral metagenome</name>
    <dbReference type="NCBI Taxonomy" id="1070528"/>
    <lineage>
        <taxon>unclassified sequences</taxon>
        <taxon>metagenomes</taxon>
        <taxon>organismal metagenomes</taxon>
    </lineage>
</organism>
<accession>A0A6C0M196</accession>
<dbReference type="EMBL" id="MN740632">
    <property type="protein sequence ID" value="QHU36088.1"/>
    <property type="molecule type" value="Genomic_DNA"/>
</dbReference>
<sequence>MNTQRGGAAAPNANNANSANSGNNNGNNNGNNSGNNNASYRLPSTLCMNHAIKLAIVEDKPIMMDYWTASLDKSVVIGVGENKEKLLVKSEEEYTSTIAKIFKVETEYIIMTENSIYLVSNEIPTKRINI</sequence>
<evidence type="ECO:0000256" key="1">
    <source>
        <dbReference type="SAM" id="MobiDB-lite"/>
    </source>
</evidence>
<protein>
    <submittedName>
        <fullName evidence="2">Uncharacterized protein</fullName>
    </submittedName>
</protein>
<dbReference type="AlphaFoldDB" id="A0A6C0M196"/>
<reference evidence="2" key="1">
    <citation type="journal article" date="2020" name="Nature">
        <title>Giant virus diversity and host interactions through global metagenomics.</title>
        <authorList>
            <person name="Schulz F."/>
            <person name="Roux S."/>
            <person name="Paez-Espino D."/>
            <person name="Jungbluth S."/>
            <person name="Walsh D.A."/>
            <person name="Denef V.J."/>
            <person name="McMahon K.D."/>
            <person name="Konstantinidis K.T."/>
            <person name="Eloe-Fadrosh E.A."/>
            <person name="Kyrpides N.C."/>
            <person name="Woyke T."/>
        </authorList>
    </citation>
    <scope>NUCLEOTIDE SEQUENCE</scope>
    <source>
        <strain evidence="2">GVMAG-S-1035124-57</strain>
    </source>
</reference>
<feature type="region of interest" description="Disordered" evidence="1">
    <location>
        <begin position="1"/>
        <end position="37"/>
    </location>
</feature>
<name>A0A6C0M196_9ZZZZ</name>
<evidence type="ECO:0000313" key="2">
    <source>
        <dbReference type="EMBL" id="QHU36088.1"/>
    </source>
</evidence>
<proteinExistence type="predicted"/>